<name>A0ABU1CV76_9PSED</name>
<gene>
    <name evidence="2" type="ORF">RCO22_19680</name>
</gene>
<keyword evidence="3" id="KW-1185">Reference proteome</keyword>
<evidence type="ECO:0000313" key="3">
    <source>
        <dbReference type="Proteomes" id="UP001224477"/>
    </source>
</evidence>
<feature type="region of interest" description="Disordered" evidence="1">
    <location>
        <begin position="1"/>
        <end position="25"/>
    </location>
</feature>
<dbReference type="EMBL" id="JAVGXC010000021">
    <property type="protein sequence ID" value="MDR0191172.1"/>
    <property type="molecule type" value="Genomic_DNA"/>
</dbReference>
<dbReference type="RefSeq" id="WP_157721293.1">
    <property type="nucleotide sequence ID" value="NZ_CP159621.1"/>
</dbReference>
<evidence type="ECO:0000313" key="2">
    <source>
        <dbReference type="EMBL" id="MDR0191172.1"/>
    </source>
</evidence>
<reference evidence="2 3" key="1">
    <citation type="journal article" date="2023" name="Microbiol. Resour. Announc.">
        <title>Whole-genome sequence of Pseudomonas yamanorum OLsAu1 isolated from the edible ectomycorrhizal mushroom Lactarius sp. section Deliciosi.</title>
        <authorList>
            <person name="Ramirez-Mendoza R."/>
            <person name="Angeles-Argaiz R.E."/>
            <person name="Hernandez-Oaxaca D."/>
            <person name="Aguirre-Beltran L."/>
            <person name="Almaraz-Suarez J."/>
            <person name="Perez-Moreno J."/>
        </authorList>
    </citation>
    <scope>NUCLEOTIDE SEQUENCE [LARGE SCALE GENOMIC DNA]</scope>
    <source>
        <strain evidence="2 3">OLsAu1</strain>
    </source>
</reference>
<accession>A0ABU1CV76</accession>
<proteinExistence type="predicted"/>
<dbReference type="GeneID" id="93517048"/>
<dbReference type="Proteomes" id="UP001224477">
    <property type="component" value="Unassembled WGS sequence"/>
</dbReference>
<organism evidence="2 3">
    <name type="scientific">Pseudomonas yamanorum</name>
    <dbReference type="NCBI Taxonomy" id="515393"/>
    <lineage>
        <taxon>Bacteria</taxon>
        <taxon>Pseudomonadati</taxon>
        <taxon>Pseudomonadota</taxon>
        <taxon>Gammaproteobacteria</taxon>
        <taxon>Pseudomonadales</taxon>
        <taxon>Pseudomonadaceae</taxon>
        <taxon>Pseudomonas</taxon>
    </lineage>
</organism>
<protein>
    <submittedName>
        <fullName evidence="2">Uncharacterized protein</fullName>
    </submittedName>
</protein>
<feature type="compositionally biased region" description="Polar residues" evidence="1">
    <location>
        <begin position="7"/>
        <end position="16"/>
    </location>
</feature>
<sequence>MGAVPKNSVSQKSSSKPIKESGVPALALTANQRRFLSAAMTTSVDEPSLLAGNPNKSKA</sequence>
<comment type="caution">
    <text evidence="2">The sequence shown here is derived from an EMBL/GenBank/DDBJ whole genome shotgun (WGS) entry which is preliminary data.</text>
</comment>
<evidence type="ECO:0000256" key="1">
    <source>
        <dbReference type="SAM" id="MobiDB-lite"/>
    </source>
</evidence>